<name>A0A2S5T841_9BURK</name>
<dbReference type="PANTHER" id="PTHR34957">
    <property type="entry name" value="NUCLEAR TRANSPORT FACTOR 2 (NTF2) FAMILY PROTEIN"/>
    <property type="match status" value="1"/>
</dbReference>
<dbReference type="Proteomes" id="UP000294772">
    <property type="component" value="Unassembled WGS sequence"/>
</dbReference>
<dbReference type="OrthoDB" id="5767026at2"/>
<reference evidence="3 5" key="2">
    <citation type="submission" date="2019-03" db="EMBL/GenBank/DDBJ databases">
        <title>Genomic Encyclopedia of Type Strains, Phase IV (KMG-IV): sequencing the most valuable type-strain genomes for metagenomic binning, comparative biology and taxonomic classification.</title>
        <authorList>
            <person name="Goeker M."/>
        </authorList>
    </citation>
    <scope>NUCLEOTIDE SEQUENCE [LARGE SCALE GENOMIC DNA]</scope>
    <source>
        <strain evidence="3 5">DSM 15264</strain>
    </source>
</reference>
<dbReference type="EMBL" id="SLXF01000004">
    <property type="protein sequence ID" value="TCP07636.1"/>
    <property type="molecule type" value="Genomic_DNA"/>
</dbReference>
<dbReference type="Pfam" id="PF13474">
    <property type="entry name" value="SnoaL_3"/>
    <property type="match status" value="1"/>
</dbReference>
<accession>A0A2S5T841</accession>
<keyword evidence="3" id="KW-0413">Isomerase</keyword>
<dbReference type="EMBL" id="PSNY01000003">
    <property type="protein sequence ID" value="PPE71092.1"/>
    <property type="molecule type" value="Genomic_DNA"/>
</dbReference>
<reference evidence="2 4" key="1">
    <citation type="submission" date="2018-02" db="EMBL/GenBank/DDBJ databases">
        <title>Reclassifiation of [Polyangium] brachysporum DSM 7029 as Guopingzhaonella breviflexa gen. nov., sp. nov., a member of the family Comamonadaceae.</title>
        <authorList>
            <person name="Tang B."/>
        </authorList>
    </citation>
    <scope>NUCLEOTIDE SEQUENCE [LARGE SCALE GENOMIC DNA]</scope>
    <source>
        <strain evidence="2 4">DSM 15344</strain>
    </source>
</reference>
<dbReference type="InterPro" id="IPR032710">
    <property type="entry name" value="NTF2-like_dom_sf"/>
</dbReference>
<dbReference type="Proteomes" id="UP000239406">
    <property type="component" value="Unassembled WGS sequence"/>
</dbReference>
<gene>
    <name evidence="2" type="ORF">C1702_03770</name>
    <name evidence="3" type="ORF">EV676_104191</name>
</gene>
<dbReference type="Gene3D" id="3.10.450.50">
    <property type="match status" value="1"/>
</dbReference>
<proteinExistence type="predicted"/>
<evidence type="ECO:0000259" key="1">
    <source>
        <dbReference type="Pfam" id="PF13474"/>
    </source>
</evidence>
<dbReference type="GO" id="GO:0016853">
    <property type="term" value="F:isomerase activity"/>
    <property type="evidence" value="ECO:0007669"/>
    <property type="project" value="UniProtKB-KW"/>
</dbReference>
<dbReference type="RefSeq" id="WP_104356353.1">
    <property type="nucleotide sequence ID" value="NZ_CALFFA010000016.1"/>
</dbReference>
<evidence type="ECO:0000313" key="4">
    <source>
        <dbReference type="Proteomes" id="UP000239406"/>
    </source>
</evidence>
<evidence type="ECO:0000313" key="2">
    <source>
        <dbReference type="EMBL" id="PPE71092.1"/>
    </source>
</evidence>
<dbReference type="PANTHER" id="PTHR34957:SF1">
    <property type="entry name" value="NUCLEAR TRANSPORT FACTOR 2 (NTF2) FAMILY PROTEIN"/>
    <property type="match status" value="1"/>
</dbReference>
<evidence type="ECO:0000313" key="3">
    <source>
        <dbReference type="EMBL" id="TCP07636.1"/>
    </source>
</evidence>
<evidence type="ECO:0000313" key="5">
    <source>
        <dbReference type="Proteomes" id="UP000294772"/>
    </source>
</evidence>
<feature type="domain" description="SnoaL-like" evidence="1">
    <location>
        <begin position="17"/>
        <end position="126"/>
    </location>
</feature>
<dbReference type="AlphaFoldDB" id="A0A2S5T841"/>
<dbReference type="InterPro" id="IPR037401">
    <property type="entry name" value="SnoaL-like"/>
</dbReference>
<organism evidence="2 4">
    <name type="scientific">Caldimonas thermodepolymerans</name>
    <dbReference type="NCBI Taxonomy" id="215580"/>
    <lineage>
        <taxon>Bacteria</taxon>
        <taxon>Pseudomonadati</taxon>
        <taxon>Pseudomonadota</taxon>
        <taxon>Betaproteobacteria</taxon>
        <taxon>Burkholderiales</taxon>
        <taxon>Sphaerotilaceae</taxon>
        <taxon>Caldimonas</taxon>
    </lineage>
</organism>
<keyword evidence="4" id="KW-1185">Reference proteome</keyword>
<dbReference type="SUPFAM" id="SSF54427">
    <property type="entry name" value="NTF2-like"/>
    <property type="match status" value="1"/>
</dbReference>
<protein>
    <submittedName>
        <fullName evidence="2">DUF4440 domain-containing protein</fullName>
    </submittedName>
    <submittedName>
        <fullName evidence="3">Ketosteroid isomerase-like protein</fullName>
    </submittedName>
</protein>
<sequence length="145" mass="15849">MSSAPPPFASPDETEALFYECLQRGDIETLMSLWSDDDEIVCVHPGGRRLVGLAQIRTAFELMFANGCLNIRPDHVRRVQTLTTAVHSVLETVGLGSGDKPRVGYVLATNVYVKTPQGWRMVCHHATPGTMGETQDTAQGPTTLH</sequence>
<comment type="caution">
    <text evidence="2">The sequence shown here is derived from an EMBL/GenBank/DDBJ whole genome shotgun (WGS) entry which is preliminary data.</text>
</comment>